<protein>
    <recommendedName>
        <fullName evidence="6">TVP38/TMEM64 family membrane protein</fullName>
    </recommendedName>
</protein>
<dbReference type="EMBL" id="LEPB01000001">
    <property type="protein sequence ID" value="RCA12066.1"/>
    <property type="molecule type" value="Genomic_DNA"/>
</dbReference>
<gene>
    <name evidence="8" type="ORF">EA71_00270</name>
</gene>
<dbReference type="InterPro" id="IPR015414">
    <property type="entry name" value="TMEM64"/>
</dbReference>
<name>A0A367CHT6_9ENTE</name>
<keyword evidence="2 6" id="KW-1003">Cell membrane</keyword>
<comment type="caution">
    <text evidence="8">The sequence shown here is derived from an EMBL/GenBank/DDBJ whole genome shotgun (WGS) entry which is preliminary data.</text>
</comment>
<keyword evidence="5 6" id="KW-0472">Membrane</keyword>
<dbReference type="Proteomes" id="UP000252797">
    <property type="component" value="Unassembled WGS sequence"/>
</dbReference>
<evidence type="ECO:0000256" key="3">
    <source>
        <dbReference type="ARBA" id="ARBA00022692"/>
    </source>
</evidence>
<evidence type="ECO:0000256" key="6">
    <source>
        <dbReference type="RuleBase" id="RU366058"/>
    </source>
</evidence>
<comment type="similarity">
    <text evidence="6">Belongs to the TVP38/TMEM64 family.</text>
</comment>
<evidence type="ECO:0000256" key="4">
    <source>
        <dbReference type="ARBA" id="ARBA00022989"/>
    </source>
</evidence>
<feature type="transmembrane region" description="Helical" evidence="6">
    <location>
        <begin position="94"/>
        <end position="125"/>
    </location>
</feature>
<reference evidence="8 9" key="1">
    <citation type="submission" date="2015-06" db="EMBL/GenBank/DDBJ databases">
        <title>The Genome Sequence of Enterococcus durans 4EA1.</title>
        <authorList>
            <consortium name="The Broad Institute Genomics Platform"/>
            <consortium name="The Broad Institute Genome Sequencing Center for Infectious Disease"/>
            <person name="Earl A.M."/>
            <person name="Van Tyne D."/>
            <person name="Lebreton F."/>
            <person name="Saavedra J.T."/>
            <person name="Gilmore M.S."/>
            <person name="Manson Mcguire A."/>
            <person name="Clock S."/>
            <person name="Crupain M."/>
            <person name="Rangan U."/>
            <person name="Young S."/>
            <person name="Abouelleil A."/>
            <person name="Cao P."/>
            <person name="Chapman S.B."/>
            <person name="Griggs A."/>
            <person name="Priest M."/>
            <person name="Shea T."/>
            <person name="Wortman J."/>
            <person name="Nusbaum C."/>
            <person name="Birren B."/>
        </authorList>
    </citation>
    <scope>NUCLEOTIDE SEQUENCE [LARGE SCALE GENOMIC DNA]</scope>
    <source>
        <strain evidence="8 9">4EA1</strain>
    </source>
</reference>
<evidence type="ECO:0000256" key="2">
    <source>
        <dbReference type="ARBA" id="ARBA00022475"/>
    </source>
</evidence>
<organism evidence="8 9">
    <name type="scientific">Enterococcus durans</name>
    <dbReference type="NCBI Taxonomy" id="53345"/>
    <lineage>
        <taxon>Bacteria</taxon>
        <taxon>Bacillati</taxon>
        <taxon>Bacillota</taxon>
        <taxon>Bacilli</taxon>
        <taxon>Lactobacillales</taxon>
        <taxon>Enterococcaceae</taxon>
        <taxon>Enterococcus</taxon>
    </lineage>
</organism>
<evidence type="ECO:0000256" key="1">
    <source>
        <dbReference type="ARBA" id="ARBA00004651"/>
    </source>
</evidence>
<dbReference type="Pfam" id="PF09335">
    <property type="entry name" value="VTT_dom"/>
    <property type="match status" value="1"/>
</dbReference>
<keyword evidence="3 6" id="KW-0812">Transmembrane</keyword>
<dbReference type="InterPro" id="IPR032816">
    <property type="entry name" value="VTT_dom"/>
</dbReference>
<feature type="transmembrane region" description="Helical" evidence="6">
    <location>
        <begin position="178"/>
        <end position="198"/>
    </location>
</feature>
<dbReference type="AlphaFoldDB" id="A0A367CHT6"/>
<evidence type="ECO:0000313" key="9">
    <source>
        <dbReference type="Proteomes" id="UP000252797"/>
    </source>
</evidence>
<accession>A0A367CHT6</accession>
<proteinExistence type="inferred from homology"/>
<feature type="transmembrane region" description="Helical" evidence="6">
    <location>
        <begin position="16"/>
        <end position="36"/>
    </location>
</feature>
<evidence type="ECO:0000313" key="8">
    <source>
        <dbReference type="EMBL" id="RCA12066.1"/>
    </source>
</evidence>
<comment type="subcellular location">
    <subcellularLocation>
        <location evidence="1 6">Cell membrane</location>
        <topology evidence="1 6">Multi-pass membrane protein</topology>
    </subcellularLocation>
</comment>
<dbReference type="STRING" id="53345.LIU_00395"/>
<dbReference type="PANTHER" id="PTHR12677">
    <property type="entry name" value="GOLGI APPARATUS MEMBRANE PROTEIN TVP38-RELATED"/>
    <property type="match status" value="1"/>
</dbReference>
<feature type="transmembrane region" description="Helical" evidence="6">
    <location>
        <begin position="146"/>
        <end position="166"/>
    </location>
</feature>
<feature type="transmembrane region" description="Helical" evidence="6">
    <location>
        <begin position="57"/>
        <end position="88"/>
    </location>
</feature>
<keyword evidence="4 6" id="KW-1133">Transmembrane helix</keyword>
<feature type="domain" description="VTT" evidence="7">
    <location>
        <begin position="75"/>
        <end position="191"/>
    </location>
</feature>
<dbReference type="PANTHER" id="PTHR12677:SF49">
    <property type="entry name" value="TVP38_TMEM64 FAMILY MEMBRANE PROTEIN"/>
    <property type="match status" value="1"/>
</dbReference>
<sequence length="205" mass="23307">MVERLFMVKKASIHKYIQVIPIIGFVFFLVLVLYGYQHGIFQSTDSLQKFFQQFGQFAVIMFILFQVIQVIIPILPGGISSVAGMLMFGNGFGLLYSCIGLVIGEAIGFLLVRYYGVSFVQLILSPKKYQKFDQLLTRRTKDIKKVLIVTLLLPFAPDDLICLVAGLTKLTFREYMQIVILLKPWSVGIYSMIMLFLFHKAQGSL</sequence>
<evidence type="ECO:0000259" key="7">
    <source>
        <dbReference type="Pfam" id="PF09335"/>
    </source>
</evidence>
<dbReference type="GO" id="GO:0005886">
    <property type="term" value="C:plasma membrane"/>
    <property type="evidence" value="ECO:0007669"/>
    <property type="project" value="UniProtKB-SubCell"/>
</dbReference>
<evidence type="ECO:0000256" key="5">
    <source>
        <dbReference type="ARBA" id="ARBA00023136"/>
    </source>
</evidence>